<gene>
    <name evidence="2" type="ORF">LACBIDRAFT_310695</name>
</gene>
<feature type="region of interest" description="Disordered" evidence="1">
    <location>
        <begin position="46"/>
        <end position="70"/>
    </location>
</feature>
<feature type="compositionally biased region" description="Basic residues" evidence="1">
    <location>
        <begin position="48"/>
        <end position="59"/>
    </location>
</feature>
<organism evidence="3">
    <name type="scientific">Laccaria bicolor (strain S238N-H82 / ATCC MYA-4686)</name>
    <name type="common">Bicoloured deceiver</name>
    <name type="synonym">Laccaria laccata var. bicolor</name>
    <dbReference type="NCBI Taxonomy" id="486041"/>
    <lineage>
        <taxon>Eukaryota</taxon>
        <taxon>Fungi</taxon>
        <taxon>Dikarya</taxon>
        <taxon>Basidiomycota</taxon>
        <taxon>Agaricomycotina</taxon>
        <taxon>Agaricomycetes</taxon>
        <taxon>Agaricomycetidae</taxon>
        <taxon>Agaricales</taxon>
        <taxon>Agaricineae</taxon>
        <taxon>Hydnangiaceae</taxon>
        <taxon>Laccaria</taxon>
    </lineage>
</organism>
<keyword evidence="3" id="KW-1185">Reference proteome</keyword>
<proteinExistence type="predicted"/>
<reference evidence="2 3" key="1">
    <citation type="journal article" date="2008" name="Nature">
        <title>The genome of Laccaria bicolor provides insights into mycorrhizal symbiosis.</title>
        <authorList>
            <person name="Martin F."/>
            <person name="Aerts A."/>
            <person name="Ahren D."/>
            <person name="Brun A."/>
            <person name="Danchin E.G.J."/>
            <person name="Duchaussoy F."/>
            <person name="Gibon J."/>
            <person name="Kohler A."/>
            <person name="Lindquist E."/>
            <person name="Pereda V."/>
            <person name="Salamov A."/>
            <person name="Shapiro H.J."/>
            <person name="Wuyts J."/>
            <person name="Blaudez D."/>
            <person name="Buee M."/>
            <person name="Brokstein P."/>
            <person name="Canbaeck B."/>
            <person name="Cohen D."/>
            <person name="Courty P.E."/>
            <person name="Coutinho P.M."/>
            <person name="Delaruelle C."/>
            <person name="Detter J.C."/>
            <person name="Deveau A."/>
            <person name="DiFazio S."/>
            <person name="Duplessis S."/>
            <person name="Fraissinet-Tachet L."/>
            <person name="Lucic E."/>
            <person name="Frey-Klett P."/>
            <person name="Fourrey C."/>
            <person name="Feussner I."/>
            <person name="Gay G."/>
            <person name="Grimwood J."/>
            <person name="Hoegger P.J."/>
            <person name="Jain P."/>
            <person name="Kilaru S."/>
            <person name="Labbe J."/>
            <person name="Lin Y.C."/>
            <person name="Legue V."/>
            <person name="Le Tacon F."/>
            <person name="Marmeisse R."/>
            <person name="Melayah D."/>
            <person name="Montanini B."/>
            <person name="Muratet M."/>
            <person name="Nehls U."/>
            <person name="Niculita-Hirzel H."/>
            <person name="Oudot-Le Secq M.P."/>
            <person name="Peter M."/>
            <person name="Quesneville H."/>
            <person name="Rajashekar B."/>
            <person name="Reich M."/>
            <person name="Rouhier N."/>
            <person name="Schmutz J."/>
            <person name="Yin T."/>
            <person name="Chalot M."/>
            <person name="Henrissat B."/>
            <person name="Kuees U."/>
            <person name="Lucas S."/>
            <person name="Van de Peer Y."/>
            <person name="Podila G.K."/>
            <person name="Polle A."/>
            <person name="Pukkila P.J."/>
            <person name="Richardson P.M."/>
            <person name="Rouze P."/>
            <person name="Sanders I.R."/>
            <person name="Stajich J.E."/>
            <person name="Tunlid A."/>
            <person name="Tuskan G."/>
            <person name="Grigoriev I.V."/>
        </authorList>
    </citation>
    <scope>NUCLEOTIDE SEQUENCE [LARGE SCALE GENOMIC DNA]</scope>
    <source>
        <strain evidence="3">S238N-H82 / ATCC MYA-4686</strain>
    </source>
</reference>
<dbReference type="InParanoid" id="B0DUX0"/>
<feature type="compositionally biased region" description="Low complexity" evidence="1">
    <location>
        <begin position="61"/>
        <end position="70"/>
    </location>
</feature>
<dbReference type="RefSeq" id="XP_001887694.1">
    <property type="nucleotide sequence ID" value="XM_001887659.1"/>
</dbReference>
<sequence>MPSGLRCSVNTYRDCAPSVERYIEWGGVELKALPLSSITLTQGPFPCRRLRTTRKRPRVPRQPQSPIGAS</sequence>
<dbReference type="KEGG" id="lbc:LACBIDRAFT_310695"/>
<name>B0DUX0_LACBS</name>
<dbReference type="AlphaFoldDB" id="B0DUX0"/>
<evidence type="ECO:0000256" key="1">
    <source>
        <dbReference type="SAM" id="MobiDB-lite"/>
    </source>
</evidence>
<evidence type="ECO:0000313" key="3">
    <source>
        <dbReference type="Proteomes" id="UP000001194"/>
    </source>
</evidence>
<dbReference type="Proteomes" id="UP000001194">
    <property type="component" value="Unassembled WGS sequence"/>
</dbReference>
<dbReference type="HOGENOM" id="CLU_2758220_0_0_1"/>
<dbReference type="EMBL" id="DS547137">
    <property type="protein sequence ID" value="EDR01618.1"/>
    <property type="molecule type" value="Genomic_DNA"/>
</dbReference>
<dbReference type="GeneID" id="6083371"/>
<evidence type="ECO:0000313" key="2">
    <source>
        <dbReference type="EMBL" id="EDR01618.1"/>
    </source>
</evidence>
<protein>
    <submittedName>
        <fullName evidence="2">Predicted protein</fullName>
    </submittedName>
</protein>
<accession>B0DUX0</accession>